<dbReference type="Gene3D" id="3.40.30.10">
    <property type="entry name" value="Glutaredoxin"/>
    <property type="match status" value="1"/>
</dbReference>
<proteinExistence type="predicted"/>
<dbReference type="CDD" id="cd03048">
    <property type="entry name" value="GST_N_Ure2p_like"/>
    <property type="match status" value="1"/>
</dbReference>
<evidence type="ECO:0000259" key="1">
    <source>
        <dbReference type="PROSITE" id="PS50404"/>
    </source>
</evidence>
<keyword evidence="4" id="KW-1185">Reference proteome</keyword>
<evidence type="ECO:0000313" key="3">
    <source>
        <dbReference type="EMBL" id="MCK0537733.1"/>
    </source>
</evidence>
<dbReference type="InterPro" id="IPR040079">
    <property type="entry name" value="Glutathione_S-Trfase"/>
</dbReference>
<dbReference type="InterPro" id="IPR004045">
    <property type="entry name" value="Glutathione_S-Trfase_N"/>
</dbReference>
<evidence type="ECO:0000313" key="4">
    <source>
        <dbReference type="Proteomes" id="UP001165524"/>
    </source>
</evidence>
<protein>
    <submittedName>
        <fullName evidence="3">Glutathione S-transferase N-terminal domain-containing protein</fullName>
    </submittedName>
</protein>
<name>A0ABT0E7C2_9GAMM</name>
<dbReference type="Pfam" id="PF13409">
    <property type="entry name" value="GST_N_2"/>
    <property type="match status" value="1"/>
</dbReference>
<dbReference type="Pfam" id="PF00043">
    <property type="entry name" value="GST_C"/>
    <property type="match status" value="1"/>
</dbReference>
<dbReference type="PANTHER" id="PTHR44051">
    <property type="entry name" value="GLUTATHIONE S-TRANSFERASE-RELATED"/>
    <property type="match status" value="1"/>
</dbReference>
<dbReference type="SFLD" id="SFLDS00019">
    <property type="entry name" value="Glutathione_Transferase_(cytos"/>
    <property type="match status" value="1"/>
</dbReference>
<dbReference type="SFLD" id="SFLDG01151">
    <property type="entry name" value="Main.2:_Nu-like"/>
    <property type="match status" value="1"/>
</dbReference>
<comment type="caution">
    <text evidence="3">The sequence shown here is derived from an EMBL/GenBank/DDBJ whole genome shotgun (WGS) entry which is preliminary data.</text>
</comment>
<reference evidence="3" key="1">
    <citation type="submission" date="2022-04" db="EMBL/GenBank/DDBJ databases">
        <title>Alcanivorax sp. CY1518 draft genome sequence.</title>
        <authorList>
            <person name="Zhao G."/>
            <person name="An M."/>
        </authorList>
    </citation>
    <scope>NUCLEOTIDE SEQUENCE</scope>
    <source>
        <strain evidence="3">CY1518</strain>
    </source>
</reference>
<dbReference type="InterPro" id="IPR004046">
    <property type="entry name" value="GST_C"/>
</dbReference>
<sequence length="232" mass="26310">MTQTWFPDTQKWPVDHPDRLQLYTMATPNGQKVSIALEETGLPYEWHLVNIRDGDQHHPDYLKLSPNGKIPTIIDPDGPDGSPLIMMESGAILLYLADKSGMLIPADERGRRQVHQWLFFQMAHIGPMFGQFGHFFKFAADQTSDDYGVTRYTNEAKRLLGVLDHRLAESEWLAGPAYSIADIATGPWVNGLGFYGGLDVLEFDQYRHVKRWQEAFNARPAVQRGRVIGQVT</sequence>
<gene>
    <name evidence="3" type="ORF">MU846_08420</name>
</gene>
<organism evidence="3 4">
    <name type="scientific">Alcanivorax quisquiliarum</name>
    <dbReference type="NCBI Taxonomy" id="2933565"/>
    <lineage>
        <taxon>Bacteria</taxon>
        <taxon>Pseudomonadati</taxon>
        <taxon>Pseudomonadota</taxon>
        <taxon>Gammaproteobacteria</taxon>
        <taxon>Oceanospirillales</taxon>
        <taxon>Alcanivoracaceae</taxon>
        <taxon>Alcanivorax</taxon>
    </lineage>
</organism>
<dbReference type="InterPro" id="IPR010987">
    <property type="entry name" value="Glutathione-S-Trfase_C-like"/>
</dbReference>
<dbReference type="Gene3D" id="1.20.1050.10">
    <property type="match status" value="1"/>
</dbReference>
<dbReference type="RefSeq" id="WP_246951620.1">
    <property type="nucleotide sequence ID" value="NZ_JALKII010000004.1"/>
</dbReference>
<dbReference type="PROSITE" id="PS50405">
    <property type="entry name" value="GST_CTER"/>
    <property type="match status" value="1"/>
</dbReference>
<feature type="domain" description="GST C-terminal" evidence="2">
    <location>
        <begin position="107"/>
        <end position="232"/>
    </location>
</feature>
<dbReference type="SUPFAM" id="SSF47616">
    <property type="entry name" value="GST C-terminal domain-like"/>
    <property type="match status" value="1"/>
</dbReference>
<dbReference type="InterPro" id="IPR036249">
    <property type="entry name" value="Thioredoxin-like_sf"/>
</dbReference>
<dbReference type="PROSITE" id="PS50404">
    <property type="entry name" value="GST_NTER"/>
    <property type="match status" value="1"/>
</dbReference>
<evidence type="ECO:0000259" key="2">
    <source>
        <dbReference type="PROSITE" id="PS50405"/>
    </source>
</evidence>
<dbReference type="EMBL" id="JALKII010000004">
    <property type="protein sequence ID" value="MCK0537733.1"/>
    <property type="molecule type" value="Genomic_DNA"/>
</dbReference>
<dbReference type="InterPro" id="IPR036282">
    <property type="entry name" value="Glutathione-S-Trfase_C_sf"/>
</dbReference>
<dbReference type="PANTHER" id="PTHR44051:SF8">
    <property type="entry name" value="GLUTATHIONE S-TRANSFERASE GSTA"/>
    <property type="match status" value="1"/>
</dbReference>
<dbReference type="SFLD" id="SFLDG00358">
    <property type="entry name" value="Main_(cytGST)"/>
    <property type="match status" value="1"/>
</dbReference>
<accession>A0ABT0E7C2</accession>
<dbReference type="SUPFAM" id="SSF52833">
    <property type="entry name" value="Thioredoxin-like"/>
    <property type="match status" value="1"/>
</dbReference>
<feature type="domain" description="GST N-terminal" evidence="1">
    <location>
        <begin position="17"/>
        <end position="104"/>
    </location>
</feature>
<dbReference type="Proteomes" id="UP001165524">
    <property type="component" value="Unassembled WGS sequence"/>
</dbReference>